<keyword evidence="2" id="KW-1185">Reference proteome</keyword>
<dbReference type="Proteomes" id="UP000325081">
    <property type="component" value="Unassembled WGS sequence"/>
</dbReference>
<organism evidence="1 2">
    <name type="scientific">Striga asiatica</name>
    <name type="common">Asiatic witchweed</name>
    <name type="synonym">Buchnera asiatica</name>
    <dbReference type="NCBI Taxonomy" id="4170"/>
    <lineage>
        <taxon>Eukaryota</taxon>
        <taxon>Viridiplantae</taxon>
        <taxon>Streptophyta</taxon>
        <taxon>Embryophyta</taxon>
        <taxon>Tracheophyta</taxon>
        <taxon>Spermatophyta</taxon>
        <taxon>Magnoliopsida</taxon>
        <taxon>eudicotyledons</taxon>
        <taxon>Gunneridae</taxon>
        <taxon>Pentapetalae</taxon>
        <taxon>asterids</taxon>
        <taxon>lamiids</taxon>
        <taxon>Lamiales</taxon>
        <taxon>Orobanchaceae</taxon>
        <taxon>Buchnereae</taxon>
        <taxon>Striga</taxon>
    </lineage>
</organism>
<evidence type="ECO:0000313" key="1">
    <source>
        <dbReference type="EMBL" id="GER52832.1"/>
    </source>
</evidence>
<reference evidence="2" key="1">
    <citation type="journal article" date="2019" name="Curr. Biol.">
        <title>Genome Sequence of Striga asiatica Provides Insight into the Evolution of Plant Parasitism.</title>
        <authorList>
            <person name="Yoshida S."/>
            <person name="Kim S."/>
            <person name="Wafula E.K."/>
            <person name="Tanskanen J."/>
            <person name="Kim Y.M."/>
            <person name="Honaas L."/>
            <person name="Yang Z."/>
            <person name="Spallek T."/>
            <person name="Conn C.E."/>
            <person name="Ichihashi Y."/>
            <person name="Cheong K."/>
            <person name="Cui S."/>
            <person name="Der J.P."/>
            <person name="Gundlach H."/>
            <person name="Jiao Y."/>
            <person name="Hori C."/>
            <person name="Ishida J.K."/>
            <person name="Kasahara H."/>
            <person name="Kiba T."/>
            <person name="Kim M.S."/>
            <person name="Koo N."/>
            <person name="Laohavisit A."/>
            <person name="Lee Y.H."/>
            <person name="Lumba S."/>
            <person name="McCourt P."/>
            <person name="Mortimer J.C."/>
            <person name="Mutuku J.M."/>
            <person name="Nomura T."/>
            <person name="Sasaki-Sekimoto Y."/>
            <person name="Seto Y."/>
            <person name="Wang Y."/>
            <person name="Wakatake T."/>
            <person name="Sakakibara H."/>
            <person name="Demura T."/>
            <person name="Yamaguchi S."/>
            <person name="Yoneyama K."/>
            <person name="Manabe R.I."/>
            <person name="Nelson D.C."/>
            <person name="Schulman A.H."/>
            <person name="Timko M.P."/>
            <person name="dePamphilis C.W."/>
            <person name="Choi D."/>
            <person name="Shirasu K."/>
        </authorList>
    </citation>
    <scope>NUCLEOTIDE SEQUENCE [LARGE SCALE GENOMIC DNA]</scope>
    <source>
        <strain evidence="2">cv. UVA1</strain>
    </source>
</reference>
<sequence length="163" mass="18557">MLPRKIAEDKKINPRQLYQTLDLVESKTSSECLMHKKIEYNNETVPLSLVALTSIFPSDFPSSSIDRNRYSCLRQIDMCQDKCSEETSCSSISLTCMPNKRSCKKYVLEILASHLRSDISFQIKNAVVYSENCATKFFIGQFFSIMNSGHSQVKHQAKGQSKI</sequence>
<dbReference type="AlphaFoldDB" id="A0A5A7R5Z4"/>
<name>A0A5A7R5Z4_STRAF</name>
<proteinExistence type="predicted"/>
<gene>
    <name evidence="1" type="ORF">STAS_30313</name>
</gene>
<protein>
    <submittedName>
        <fullName evidence="1">GATA-type zinc finger protein with TIFY domain</fullName>
    </submittedName>
</protein>
<dbReference type="EMBL" id="BKCP01010514">
    <property type="protein sequence ID" value="GER52832.1"/>
    <property type="molecule type" value="Genomic_DNA"/>
</dbReference>
<accession>A0A5A7R5Z4</accession>
<evidence type="ECO:0000313" key="2">
    <source>
        <dbReference type="Proteomes" id="UP000325081"/>
    </source>
</evidence>
<comment type="caution">
    <text evidence="1">The sequence shown here is derived from an EMBL/GenBank/DDBJ whole genome shotgun (WGS) entry which is preliminary data.</text>
</comment>